<evidence type="ECO:0000256" key="1">
    <source>
        <dbReference type="SAM" id="MobiDB-lite"/>
    </source>
</evidence>
<keyword evidence="2" id="KW-1185">Reference proteome</keyword>
<dbReference type="AlphaFoldDB" id="A0A915IAL8"/>
<feature type="region of interest" description="Disordered" evidence="1">
    <location>
        <begin position="37"/>
        <end position="57"/>
    </location>
</feature>
<evidence type="ECO:0000313" key="2">
    <source>
        <dbReference type="Proteomes" id="UP000887565"/>
    </source>
</evidence>
<dbReference type="Proteomes" id="UP000887565">
    <property type="component" value="Unplaced"/>
</dbReference>
<dbReference type="WBParaSite" id="nRc.2.0.1.t11220-RA">
    <property type="protein sequence ID" value="nRc.2.0.1.t11220-RA"/>
    <property type="gene ID" value="nRc.2.0.1.g11220"/>
</dbReference>
<name>A0A915IAL8_ROMCU</name>
<accession>A0A915IAL8</accession>
<feature type="compositionally biased region" description="Basic and acidic residues" evidence="1">
    <location>
        <begin position="37"/>
        <end position="49"/>
    </location>
</feature>
<organism evidence="2 3">
    <name type="scientific">Romanomermis culicivorax</name>
    <name type="common">Nematode worm</name>
    <dbReference type="NCBI Taxonomy" id="13658"/>
    <lineage>
        <taxon>Eukaryota</taxon>
        <taxon>Metazoa</taxon>
        <taxon>Ecdysozoa</taxon>
        <taxon>Nematoda</taxon>
        <taxon>Enoplea</taxon>
        <taxon>Dorylaimia</taxon>
        <taxon>Mermithida</taxon>
        <taxon>Mermithoidea</taxon>
        <taxon>Mermithidae</taxon>
        <taxon>Romanomermis</taxon>
    </lineage>
</organism>
<protein>
    <submittedName>
        <fullName evidence="3">Uncharacterized protein</fullName>
    </submittedName>
</protein>
<sequence length="101" mass="11263">MAQIGSAVKGVYICSAFTVKFVNRKIVTGGNSCCFDEKSQMTRDKGNEKGKKKKYEPTSSILSEQAVRRSRLQYDALIKSSAKRALWACGHNWCITCASYQ</sequence>
<proteinExistence type="predicted"/>
<evidence type="ECO:0000313" key="3">
    <source>
        <dbReference type="WBParaSite" id="nRc.2.0.1.t11220-RA"/>
    </source>
</evidence>
<reference evidence="3" key="1">
    <citation type="submission" date="2022-11" db="UniProtKB">
        <authorList>
            <consortium name="WormBaseParasite"/>
        </authorList>
    </citation>
    <scope>IDENTIFICATION</scope>
</reference>